<evidence type="ECO:0000256" key="7">
    <source>
        <dbReference type="SAM" id="MobiDB-lite"/>
    </source>
</evidence>
<evidence type="ECO:0000256" key="4">
    <source>
        <dbReference type="ARBA" id="ARBA00023125"/>
    </source>
</evidence>
<dbReference type="GO" id="GO:0005634">
    <property type="term" value="C:nucleus"/>
    <property type="evidence" value="ECO:0007669"/>
    <property type="project" value="TreeGrafter"/>
</dbReference>
<comment type="caution">
    <text evidence="9">The sequence shown here is derived from an EMBL/GenBank/DDBJ whole genome shotgun (WGS) entry which is preliminary data.</text>
</comment>
<reference evidence="9" key="2">
    <citation type="journal article" date="2023" name="IMA Fungus">
        <title>Comparative genomic study of the Penicillium genus elucidates a diverse pangenome and 15 lateral gene transfer events.</title>
        <authorList>
            <person name="Petersen C."/>
            <person name="Sorensen T."/>
            <person name="Nielsen M.R."/>
            <person name="Sondergaard T.E."/>
            <person name="Sorensen J.L."/>
            <person name="Fitzpatrick D.A."/>
            <person name="Frisvad J.C."/>
            <person name="Nielsen K.L."/>
        </authorList>
    </citation>
    <scope>NUCLEOTIDE SEQUENCE</scope>
    <source>
        <strain evidence="9">IBT 34128</strain>
    </source>
</reference>
<dbReference type="GO" id="GO:0000978">
    <property type="term" value="F:RNA polymerase II cis-regulatory region sequence-specific DNA binding"/>
    <property type="evidence" value="ECO:0007669"/>
    <property type="project" value="TreeGrafter"/>
</dbReference>
<dbReference type="SUPFAM" id="SSF57701">
    <property type="entry name" value="Zn2/Cys6 DNA-binding domain"/>
    <property type="match status" value="1"/>
</dbReference>
<keyword evidence="4" id="KW-0238">DNA-binding</keyword>
<dbReference type="InterPro" id="IPR051430">
    <property type="entry name" value="Fungal_TF_Env_Response"/>
</dbReference>
<dbReference type="GO" id="GO:0008270">
    <property type="term" value="F:zinc ion binding"/>
    <property type="evidence" value="ECO:0007669"/>
    <property type="project" value="InterPro"/>
</dbReference>
<dbReference type="InterPro" id="IPR036864">
    <property type="entry name" value="Zn2-C6_fun-type_DNA-bd_sf"/>
</dbReference>
<dbReference type="SMART" id="SM00906">
    <property type="entry name" value="Fungal_trans"/>
    <property type="match status" value="1"/>
</dbReference>
<dbReference type="Proteomes" id="UP001141434">
    <property type="component" value="Unassembled WGS sequence"/>
</dbReference>
<dbReference type="InterPro" id="IPR007219">
    <property type="entry name" value="XnlR_reg_dom"/>
</dbReference>
<dbReference type="CDD" id="cd12148">
    <property type="entry name" value="fungal_TF_MHR"/>
    <property type="match status" value="1"/>
</dbReference>
<dbReference type="PANTHER" id="PTHR31944:SF130">
    <property type="entry name" value="ZN(II)2CYS6 TRANSCRIPTION FACTO (EUROFUNG)"/>
    <property type="match status" value="1"/>
</dbReference>
<name>A0A9W9GAT1_9EURO</name>
<evidence type="ECO:0000256" key="3">
    <source>
        <dbReference type="ARBA" id="ARBA00023015"/>
    </source>
</evidence>
<protein>
    <recommendedName>
        <fullName evidence="8">Zn(2)-C6 fungal-type domain-containing protein</fullName>
    </recommendedName>
</protein>
<dbReference type="AlphaFoldDB" id="A0A9W9GAT1"/>
<feature type="compositionally biased region" description="Basic and acidic residues" evidence="7">
    <location>
        <begin position="74"/>
        <end position="89"/>
    </location>
</feature>
<dbReference type="GO" id="GO:0006351">
    <property type="term" value="P:DNA-templated transcription"/>
    <property type="evidence" value="ECO:0007669"/>
    <property type="project" value="InterPro"/>
</dbReference>
<evidence type="ECO:0000313" key="9">
    <source>
        <dbReference type="EMBL" id="KAJ5115053.1"/>
    </source>
</evidence>
<proteinExistence type="predicted"/>
<dbReference type="Pfam" id="PF00172">
    <property type="entry name" value="Zn_clus"/>
    <property type="match status" value="1"/>
</dbReference>
<organism evidence="9 10">
    <name type="scientific">Penicillium alfredii</name>
    <dbReference type="NCBI Taxonomy" id="1506179"/>
    <lineage>
        <taxon>Eukaryota</taxon>
        <taxon>Fungi</taxon>
        <taxon>Dikarya</taxon>
        <taxon>Ascomycota</taxon>
        <taxon>Pezizomycotina</taxon>
        <taxon>Eurotiomycetes</taxon>
        <taxon>Eurotiomycetidae</taxon>
        <taxon>Eurotiales</taxon>
        <taxon>Aspergillaceae</taxon>
        <taxon>Penicillium</taxon>
    </lineage>
</organism>
<dbReference type="Pfam" id="PF04082">
    <property type="entry name" value="Fungal_trans"/>
    <property type="match status" value="1"/>
</dbReference>
<feature type="region of interest" description="Disordered" evidence="7">
    <location>
        <begin position="1"/>
        <end position="21"/>
    </location>
</feature>
<dbReference type="GO" id="GO:0001228">
    <property type="term" value="F:DNA-binding transcription activator activity, RNA polymerase II-specific"/>
    <property type="evidence" value="ECO:0007669"/>
    <property type="project" value="TreeGrafter"/>
</dbReference>
<dbReference type="PROSITE" id="PS00463">
    <property type="entry name" value="ZN2_CY6_FUNGAL_1"/>
    <property type="match status" value="1"/>
</dbReference>
<reference evidence="9" key="1">
    <citation type="submission" date="2022-11" db="EMBL/GenBank/DDBJ databases">
        <authorList>
            <person name="Petersen C."/>
        </authorList>
    </citation>
    <scope>NUCLEOTIDE SEQUENCE</scope>
    <source>
        <strain evidence="9">IBT 34128</strain>
    </source>
</reference>
<keyword evidence="10" id="KW-1185">Reference proteome</keyword>
<keyword evidence="2" id="KW-0862">Zinc</keyword>
<dbReference type="PROSITE" id="PS50048">
    <property type="entry name" value="ZN2_CY6_FUNGAL_2"/>
    <property type="match status" value="1"/>
</dbReference>
<feature type="region of interest" description="Disordered" evidence="7">
    <location>
        <begin position="73"/>
        <end position="136"/>
    </location>
</feature>
<feature type="domain" description="Zn(2)-C6 fungal-type" evidence="8">
    <location>
        <begin position="24"/>
        <end position="56"/>
    </location>
</feature>
<dbReference type="GeneID" id="81390563"/>
<dbReference type="EMBL" id="JAPMSZ010000001">
    <property type="protein sequence ID" value="KAJ5115053.1"/>
    <property type="molecule type" value="Genomic_DNA"/>
</dbReference>
<keyword evidence="3" id="KW-0805">Transcription regulation</keyword>
<dbReference type="SMART" id="SM00066">
    <property type="entry name" value="GAL4"/>
    <property type="match status" value="1"/>
</dbReference>
<sequence length="843" mass="94590">MDGQKPAIAPQLERARKRRRRTMACTQCRSRKLRCDREYPTCGRCLKSRTPTKCTYEDGFLWQRPTTLAASSFADRESTLPKPRADHTPAHTPPDSVIGTKSAREPLVPTSISDPAPYPALSPFDGSSHCRGRPPGKERRDCFLETVLGAPKAAVNQEPYVNTGLLQRPKRTAPGPNISFASRADDEDANEAEDDGALSPSHQLDLSPRIMMRGRETKTRFSGSGIYANLVGHFPDIRSFAEEIKLANPILSQLRPDLERVRRGLWKRKPLNEPFPEPTTASLIDLLPSRDVVDELIGLYLTYIEPTHRILHIPSFLRELDEFWLQMDNPNMVSPVFSVQLLLVLACAWNLADVASLQEKNTDELKCYTALEWVLHAEKWLKSTPIKRPEIAALRLSILLIVAQNCHGMKRSQAWLTMGTLVKQAMMAGYHRDPSQYSRISVFNKEMRRRIWMTIVELDLQIAIDRGMPPSVQSSDYDTFPPLNVNDDELHENSTEALESRPLSEVTDASFQIVLGRSLPLRLKACSLMHSPRISCRYKEILRLDWEVNRQLSRIPAWMTPDASDLVTQHKVALWKALIETKLAQSLLSIHTPFAVEARRESLFAPSARSRLDAATMILSTQRRLHETSRPLSLCMLGEWTLQAYISLCQLLHTTDSPNSKYLPSFSFETPAALRLPLLISNVDRSSYPSSSTFLLHTVPGLPDSLLSLVETALLSLEGRFLLVVKGAKDYFFLSTIVALVKAKLWPAQAIMYKQQVVERVLSFAHTLFSRHATCEHLGDPGMGSFKNNQVAAFTATPGMPPVLPSDLNGMFPPTDLGVPSGDFDPFLDVFDWEDLTGIALGN</sequence>
<keyword evidence="1" id="KW-0479">Metal-binding</keyword>
<evidence type="ECO:0000256" key="5">
    <source>
        <dbReference type="ARBA" id="ARBA00023163"/>
    </source>
</evidence>
<feature type="compositionally biased region" description="Acidic residues" evidence="7">
    <location>
        <begin position="185"/>
        <end position="196"/>
    </location>
</feature>
<gene>
    <name evidence="9" type="ORF">NUU61_000812</name>
</gene>
<dbReference type="PANTHER" id="PTHR31944">
    <property type="entry name" value="HEME-RESPONSIVE ZINC FINGER TRANSCRIPTION FACTOR HAP1"/>
    <property type="match status" value="1"/>
</dbReference>
<accession>A0A9W9GAT1</accession>
<evidence type="ECO:0000256" key="2">
    <source>
        <dbReference type="ARBA" id="ARBA00022833"/>
    </source>
</evidence>
<dbReference type="InterPro" id="IPR001138">
    <property type="entry name" value="Zn2Cys6_DnaBD"/>
</dbReference>
<keyword evidence="6" id="KW-0539">Nucleus</keyword>
<dbReference type="CDD" id="cd00067">
    <property type="entry name" value="GAL4"/>
    <property type="match status" value="1"/>
</dbReference>
<dbReference type="OrthoDB" id="4236860at2759"/>
<evidence type="ECO:0000256" key="1">
    <source>
        <dbReference type="ARBA" id="ARBA00022723"/>
    </source>
</evidence>
<keyword evidence="5" id="KW-0804">Transcription</keyword>
<evidence type="ECO:0000313" key="10">
    <source>
        <dbReference type="Proteomes" id="UP001141434"/>
    </source>
</evidence>
<dbReference type="RefSeq" id="XP_056516245.1">
    <property type="nucleotide sequence ID" value="XM_056651395.1"/>
</dbReference>
<evidence type="ECO:0000259" key="8">
    <source>
        <dbReference type="PROSITE" id="PS50048"/>
    </source>
</evidence>
<evidence type="ECO:0000256" key="6">
    <source>
        <dbReference type="ARBA" id="ARBA00023242"/>
    </source>
</evidence>
<dbReference type="Gene3D" id="4.10.240.10">
    <property type="entry name" value="Zn(2)-C6 fungal-type DNA-binding domain"/>
    <property type="match status" value="1"/>
</dbReference>
<feature type="region of interest" description="Disordered" evidence="7">
    <location>
        <begin position="165"/>
        <end position="203"/>
    </location>
</feature>